<evidence type="ECO:0000256" key="5">
    <source>
        <dbReference type="ARBA" id="ARBA00022692"/>
    </source>
</evidence>
<feature type="transmembrane region" description="Helical" evidence="8">
    <location>
        <begin position="136"/>
        <end position="153"/>
    </location>
</feature>
<dbReference type="InterPro" id="IPR035906">
    <property type="entry name" value="MetI-like_sf"/>
</dbReference>
<feature type="transmembrane region" description="Helical" evidence="8">
    <location>
        <begin position="361"/>
        <end position="382"/>
    </location>
</feature>
<evidence type="ECO:0000256" key="3">
    <source>
        <dbReference type="ARBA" id="ARBA00022448"/>
    </source>
</evidence>
<dbReference type="PROSITE" id="PS50928">
    <property type="entry name" value="ABC_TM1"/>
    <property type="match status" value="2"/>
</dbReference>
<feature type="transmembrane region" description="Helical" evidence="8">
    <location>
        <begin position="439"/>
        <end position="457"/>
    </location>
</feature>
<feature type="transmembrane region" description="Helical" evidence="8">
    <location>
        <begin position="112"/>
        <end position="130"/>
    </location>
</feature>
<keyword evidence="4" id="KW-1003">Cell membrane</keyword>
<dbReference type="GO" id="GO:0043190">
    <property type="term" value="C:ATP-binding cassette (ABC) transporter complex"/>
    <property type="evidence" value="ECO:0007669"/>
    <property type="project" value="TreeGrafter"/>
</dbReference>
<keyword evidence="6 8" id="KW-1133">Transmembrane helix</keyword>
<feature type="transmembrane region" description="Helical" evidence="8">
    <location>
        <begin position="609"/>
        <end position="635"/>
    </location>
</feature>
<name>A0A382A4U7_9ZZZZ</name>
<sequence length="676" mass="74795">MQFGLLILIFLLSYFVVPQSENSYFWRLPPLLKDVPLWINTLLDNLMFKWFTVDIWDPLWNDYEQKTIFRIITRSIGSSVLFLIIFIREIFLGGAQTLAAFFSDTWINANKWLSWPALPWTAVVAGASILGYQLQGVRLALLAGIGFAYLSIFGQWEPSMETLSFVLISAPVCFILGLGFGIWGYLNKTVEGTLQPILNCMQTLPHFSYLVPVMVLFGVGDHAGAIATIIFATPPMIRLTILGLRKISPEIVDSGLMSGCNKTQLLFRVLIPTARRDILIGVNQVIMQCLAMTTIAAFIGAKGLGFNLKVALNSLEIGKASEIGLCVVLIAVILDKYSLAWANKQKDYFANLNFYQKYRSYILFILLTILGIILSYLGALYFKDSINYLYYVPFNKGFTISPFIDAGIDWIWETFFVYLNAFNIWLITSVLVPMKNAYLGMPVISTFIIVMGAGYIVGGVRSAVVVGSLILFIALSEYWDRALITAYMATFAVLISAFLGIVVGSICAQNSLASKTILSICDFFQTFPSFIYLIPVILLFGITDTSVMIAAIVYAVIPATRYTVEGLNSVPLSLHDAATMSGVSRLQRWTNIELPLAFPHIMLGINQTVIFALFMVILGALIGTIDLGQIIMGALSKKGGAGIGLTLGIFVSFMCLAVDNLIQTWATERKKLLGID</sequence>
<gene>
    <name evidence="10" type="ORF">METZ01_LOCUS149115</name>
</gene>
<feature type="transmembrane region" description="Helical" evidence="8">
    <location>
        <begin position="68"/>
        <end position="91"/>
    </location>
</feature>
<reference evidence="10" key="1">
    <citation type="submission" date="2018-05" db="EMBL/GenBank/DDBJ databases">
        <authorList>
            <person name="Lanie J.A."/>
            <person name="Ng W.-L."/>
            <person name="Kazmierczak K.M."/>
            <person name="Andrzejewski T.M."/>
            <person name="Davidsen T.M."/>
            <person name="Wayne K.J."/>
            <person name="Tettelin H."/>
            <person name="Glass J.I."/>
            <person name="Rusch D."/>
            <person name="Podicherti R."/>
            <person name="Tsui H.-C.T."/>
            <person name="Winkler M.E."/>
        </authorList>
    </citation>
    <scope>NUCLEOTIDE SEQUENCE</scope>
</reference>
<feature type="transmembrane region" description="Helical" evidence="8">
    <location>
        <begin position="206"/>
        <end position="232"/>
    </location>
</feature>
<dbReference type="Pfam" id="PF00528">
    <property type="entry name" value="BPD_transp_1"/>
    <property type="match status" value="2"/>
</dbReference>
<feature type="transmembrane region" description="Helical" evidence="8">
    <location>
        <begin position="491"/>
        <end position="512"/>
    </location>
</feature>
<dbReference type="CDD" id="cd06261">
    <property type="entry name" value="TM_PBP2"/>
    <property type="match status" value="2"/>
</dbReference>
<evidence type="ECO:0000256" key="2">
    <source>
        <dbReference type="ARBA" id="ARBA00004236"/>
    </source>
</evidence>
<dbReference type="PANTHER" id="PTHR47737:SF1">
    <property type="entry name" value="GLYCINE BETAINE_PROLINE BETAINE TRANSPORT SYSTEM PERMEASE PROTEIN PROW"/>
    <property type="match status" value="1"/>
</dbReference>
<dbReference type="GO" id="GO:0005275">
    <property type="term" value="F:amine transmembrane transporter activity"/>
    <property type="evidence" value="ECO:0007669"/>
    <property type="project" value="TreeGrafter"/>
</dbReference>
<dbReference type="GO" id="GO:0015226">
    <property type="term" value="F:carnitine transmembrane transporter activity"/>
    <property type="evidence" value="ECO:0007669"/>
    <property type="project" value="TreeGrafter"/>
</dbReference>
<dbReference type="Gene3D" id="1.10.3720.10">
    <property type="entry name" value="MetI-like"/>
    <property type="match status" value="2"/>
</dbReference>
<evidence type="ECO:0000256" key="8">
    <source>
        <dbReference type="SAM" id="Phobius"/>
    </source>
</evidence>
<organism evidence="10">
    <name type="scientific">marine metagenome</name>
    <dbReference type="NCBI Taxonomy" id="408172"/>
    <lineage>
        <taxon>unclassified sequences</taxon>
        <taxon>metagenomes</taxon>
        <taxon>ecological metagenomes</taxon>
    </lineage>
</organism>
<feature type="transmembrane region" description="Helical" evidence="8">
    <location>
        <begin position="463"/>
        <end position="479"/>
    </location>
</feature>
<evidence type="ECO:0000259" key="9">
    <source>
        <dbReference type="PROSITE" id="PS50928"/>
    </source>
</evidence>
<evidence type="ECO:0000313" key="10">
    <source>
        <dbReference type="EMBL" id="SVA96261.1"/>
    </source>
</evidence>
<comment type="subcellular location">
    <subcellularLocation>
        <location evidence="2">Cell membrane</location>
    </subcellularLocation>
    <subcellularLocation>
        <location evidence="1">Membrane</location>
        <topology evidence="1">Multi-pass membrane protein</topology>
    </subcellularLocation>
</comment>
<dbReference type="EMBL" id="UINC01023826">
    <property type="protein sequence ID" value="SVA96261.1"/>
    <property type="molecule type" value="Genomic_DNA"/>
</dbReference>
<keyword evidence="7 8" id="KW-0472">Membrane</keyword>
<feature type="transmembrane region" description="Helical" evidence="8">
    <location>
        <begin position="641"/>
        <end position="662"/>
    </location>
</feature>
<evidence type="ECO:0000256" key="7">
    <source>
        <dbReference type="ARBA" id="ARBA00023136"/>
    </source>
</evidence>
<dbReference type="InterPro" id="IPR000515">
    <property type="entry name" value="MetI-like"/>
</dbReference>
<feature type="transmembrane region" description="Helical" evidence="8">
    <location>
        <begin position="320"/>
        <end position="340"/>
    </location>
</feature>
<keyword evidence="3" id="KW-0813">Transport</keyword>
<protein>
    <recommendedName>
        <fullName evidence="9">ABC transmembrane type-1 domain-containing protein</fullName>
    </recommendedName>
</protein>
<evidence type="ECO:0000256" key="1">
    <source>
        <dbReference type="ARBA" id="ARBA00004141"/>
    </source>
</evidence>
<feature type="domain" description="ABC transmembrane type-1" evidence="9">
    <location>
        <begin position="482"/>
        <end position="662"/>
    </location>
</feature>
<feature type="transmembrane region" description="Helical" evidence="8">
    <location>
        <begin position="410"/>
        <end position="432"/>
    </location>
</feature>
<dbReference type="AlphaFoldDB" id="A0A382A4U7"/>
<accession>A0A382A4U7</accession>
<feature type="transmembrane region" description="Helical" evidence="8">
    <location>
        <begin position="532"/>
        <end position="557"/>
    </location>
</feature>
<evidence type="ECO:0000256" key="6">
    <source>
        <dbReference type="ARBA" id="ARBA00022989"/>
    </source>
</evidence>
<evidence type="ECO:0000256" key="4">
    <source>
        <dbReference type="ARBA" id="ARBA00022475"/>
    </source>
</evidence>
<dbReference type="GO" id="GO:0031460">
    <property type="term" value="P:glycine betaine transport"/>
    <property type="evidence" value="ECO:0007669"/>
    <property type="project" value="TreeGrafter"/>
</dbReference>
<keyword evidence="5 8" id="KW-0812">Transmembrane</keyword>
<dbReference type="SUPFAM" id="SSF161098">
    <property type="entry name" value="MetI-like"/>
    <property type="match status" value="2"/>
</dbReference>
<dbReference type="GO" id="GO:0015871">
    <property type="term" value="P:choline transport"/>
    <property type="evidence" value="ECO:0007669"/>
    <property type="project" value="TreeGrafter"/>
</dbReference>
<dbReference type="PANTHER" id="PTHR47737">
    <property type="entry name" value="GLYCINE BETAINE/PROLINE BETAINE TRANSPORT SYSTEM PERMEASE PROTEIN PROW"/>
    <property type="match status" value="1"/>
</dbReference>
<feature type="domain" description="ABC transmembrane type-1" evidence="9">
    <location>
        <begin position="159"/>
        <end position="338"/>
    </location>
</feature>
<feature type="transmembrane region" description="Helical" evidence="8">
    <location>
        <begin position="165"/>
        <end position="186"/>
    </location>
</feature>
<proteinExistence type="predicted"/>
<feature type="transmembrane region" description="Helical" evidence="8">
    <location>
        <begin position="278"/>
        <end position="300"/>
    </location>
</feature>